<dbReference type="AlphaFoldDB" id="A0AB39VFX0"/>
<organism evidence="1">
    <name type="scientific">Leptotrichia rugosa</name>
    <dbReference type="NCBI Taxonomy" id="3239302"/>
    <lineage>
        <taxon>Bacteria</taxon>
        <taxon>Fusobacteriati</taxon>
        <taxon>Fusobacteriota</taxon>
        <taxon>Fusobacteriia</taxon>
        <taxon>Fusobacteriales</taxon>
        <taxon>Leptotrichiaceae</taxon>
        <taxon>Leptotrichia</taxon>
    </lineage>
</organism>
<gene>
    <name evidence="1" type="ORF">AB8B22_07245</name>
</gene>
<accession>A0AB39VFX0</accession>
<dbReference type="EMBL" id="CP165644">
    <property type="protein sequence ID" value="XDU66212.1"/>
    <property type="molecule type" value="Genomic_DNA"/>
</dbReference>
<dbReference type="KEGG" id="lrug:AB8B22_07245"/>
<reference evidence="1" key="1">
    <citation type="submission" date="2024-07" db="EMBL/GenBank/DDBJ databases">
        <authorList>
            <person name="Li X.-J."/>
            <person name="Wang X."/>
        </authorList>
    </citation>
    <scope>NUCLEOTIDE SEQUENCE</scope>
    <source>
        <strain evidence="1">HSP-334</strain>
    </source>
</reference>
<name>A0AB39VFX0_9FUSO</name>
<sequence length="163" mass="19755">MRVAIYDNKNKKEIENKNYDLIIFLEDEIDYLNGEKVDKNKILKFLDYLYEKIGRIQNKVQDNIEIHYFGENLRVWSYLLLFSYTHEAKRLFQKNREVKESNLLRLGLDNIGLGIEDIKNKISKRDYSNLPELIKNFYYENLEEYKLSEIGKDYVKNIKNKRK</sequence>
<evidence type="ECO:0000313" key="1">
    <source>
        <dbReference type="EMBL" id="XDU66212.1"/>
    </source>
</evidence>
<proteinExistence type="predicted"/>
<dbReference type="RefSeq" id="WP_369710607.1">
    <property type="nucleotide sequence ID" value="NZ_CP165644.1"/>
</dbReference>
<protein>
    <submittedName>
        <fullName evidence="1">Uncharacterized protein</fullName>
    </submittedName>
</protein>